<dbReference type="Pfam" id="PF02755">
    <property type="entry name" value="RPEL"/>
    <property type="match status" value="1"/>
</dbReference>
<dbReference type="PROSITE" id="PS51073">
    <property type="entry name" value="RPEL"/>
    <property type="match status" value="1"/>
</dbReference>
<evidence type="ECO:0000256" key="3">
    <source>
        <dbReference type="SAM" id="MobiDB-lite"/>
    </source>
</evidence>
<evidence type="ECO:0000256" key="1">
    <source>
        <dbReference type="ARBA" id="ARBA00022737"/>
    </source>
</evidence>
<dbReference type="EMBL" id="CAJOBH010268273">
    <property type="protein sequence ID" value="CAF5162759.1"/>
    <property type="molecule type" value="Genomic_DNA"/>
</dbReference>
<dbReference type="Proteomes" id="UP000681967">
    <property type="component" value="Unassembled WGS sequence"/>
</dbReference>
<dbReference type="Gene3D" id="6.10.140.2040">
    <property type="match status" value="1"/>
</dbReference>
<proteinExistence type="predicted"/>
<feature type="non-terminal residue" evidence="4">
    <location>
        <position position="1"/>
    </location>
</feature>
<evidence type="ECO:0000313" key="4">
    <source>
        <dbReference type="EMBL" id="CAF5162759.1"/>
    </source>
</evidence>
<accession>A0A8S3GG96</accession>
<feature type="region of interest" description="Disordered" evidence="3">
    <location>
        <begin position="1"/>
        <end position="34"/>
    </location>
</feature>
<feature type="repeat" description="RPEL" evidence="2">
    <location>
        <begin position="24"/>
        <end position="49"/>
    </location>
</feature>
<reference evidence="4" key="1">
    <citation type="submission" date="2021-02" db="EMBL/GenBank/DDBJ databases">
        <authorList>
            <person name="Nowell W R."/>
        </authorList>
    </citation>
    <scope>NUCLEOTIDE SEQUENCE</scope>
</reference>
<dbReference type="InterPro" id="IPR004018">
    <property type="entry name" value="RPEL_repeat"/>
</dbReference>
<comment type="caution">
    <text evidence="4">The sequence shown here is derived from an EMBL/GenBank/DDBJ whole genome shotgun (WGS) entry which is preliminary data.</text>
</comment>
<name>A0A8S3GG96_9BILA</name>
<evidence type="ECO:0000313" key="5">
    <source>
        <dbReference type="Proteomes" id="UP000681967"/>
    </source>
</evidence>
<evidence type="ECO:0000256" key="2">
    <source>
        <dbReference type="PROSITE-ProRule" id="PRU00401"/>
    </source>
</evidence>
<keyword evidence="1" id="KW-0677">Repeat</keyword>
<organism evidence="4 5">
    <name type="scientific">Rotaria magnacalcarata</name>
    <dbReference type="NCBI Taxonomy" id="392030"/>
    <lineage>
        <taxon>Eukaryota</taxon>
        <taxon>Metazoa</taxon>
        <taxon>Spiralia</taxon>
        <taxon>Gnathifera</taxon>
        <taxon>Rotifera</taxon>
        <taxon>Eurotatoria</taxon>
        <taxon>Bdelloidea</taxon>
        <taxon>Philodinida</taxon>
        <taxon>Philodinidae</taxon>
        <taxon>Rotaria</taxon>
    </lineage>
</organism>
<sequence length="54" mass="6115">MANQSLKRKLDSSTETNSVPSRSQILNEKLSRRPDRHQLIEQGILHDSQCAPSL</sequence>
<dbReference type="AlphaFoldDB" id="A0A8S3GG96"/>
<protein>
    <submittedName>
        <fullName evidence="4">Uncharacterized protein</fullName>
    </submittedName>
</protein>
<gene>
    <name evidence="4" type="ORF">BYL167_LOCUS75073</name>
</gene>
<feature type="compositionally biased region" description="Polar residues" evidence="3">
    <location>
        <begin position="13"/>
        <end position="26"/>
    </location>
</feature>